<sequence length="163" mass="17897">MKKKFSIIITALLVTLNLVGCGTNQNATKVKNKVQNAPQQAKNDVITIPKDLNADMGTGTFYISTASGTSKNGATPIVNKKSNDTVERIQLNTTDFSAKNSSYIFVDGILNTKQQLSNSKSNIDIKDSALKQGKHRIDIVQFNNNKTTDKVLTHKSAYYEVRS</sequence>
<comment type="caution">
    <text evidence="2">The sequence shown here is derived from an EMBL/GenBank/DDBJ whole genome shotgun (WGS) entry which is preliminary data.</text>
</comment>
<keyword evidence="1" id="KW-0732">Signal</keyword>
<keyword evidence="2" id="KW-0449">Lipoprotein</keyword>
<evidence type="ECO:0000313" key="3">
    <source>
        <dbReference type="Proteomes" id="UP000019482"/>
    </source>
</evidence>
<protein>
    <submittedName>
        <fullName evidence="2">Lipoprotein, putative</fullName>
    </submittedName>
</protein>
<dbReference type="RefSeq" id="WP_017752415.1">
    <property type="nucleotide sequence ID" value="NZ_CBXI010000012.1"/>
</dbReference>
<dbReference type="GeneID" id="29419070"/>
<feature type="signal peptide" evidence="1">
    <location>
        <begin position="1"/>
        <end position="20"/>
    </location>
</feature>
<evidence type="ECO:0000313" key="2">
    <source>
        <dbReference type="EMBL" id="CDL90859.1"/>
    </source>
</evidence>
<dbReference type="Proteomes" id="UP000019482">
    <property type="component" value="Unassembled WGS sequence"/>
</dbReference>
<reference evidence="2 3" key="1">
    <citation type="journal article" date="2015" name="Genome Announc.">
        <title>Draft Genome Sequence of Clostridium tyrobutyricum Strain DIVETGP, Isolated from Cow's Milk for Grana Padano Production.</title>
        <authorList>
            <person name="Soggiu A."/>
            <person name="Piras C."/>
            <person name="Gaiarsa S."/>
            <person name="Sassera D."/>
            <person name="Roncada P."/>
            <person name="Bendixen E."/>
            <person name="Brasca M."/>
            <person name="Bonizzi L."/>
        </authorList>
    </citation>
    <scope>NUCLEOTIDE SEQUENCE [LARGE SCALE GENOMIC DNA]</scope>
    <source>
        <strain evidence="2 3">DIVETGP</strain>
    </source>
</reference>
<evidence type="ECO:0000256" key="1">
    <source>
        <dbReference type="SAM" id="SignalP"/>
    </source>
</evidence>
<feature type="chain" id="PRO_5039000279" evidence="1">
    <location>
        <begin position="21"/>
        <end position="163"/>
    </location>
</feature>
<keyword evidence="3" id="KW-1185">Reference proteome</keyword>
<dbReference type="EMBL" id="CBXI010000012">
    <property type="protein sequence ID" value="CDL90859.1"/>
    <property type="molecule type" value="Genomic_DNA"/>
</dbReference>
<dbReference type="OrthoDB" id="1758165at2"/>
<dbReference type="AlphaFoldDB" id="W6N6F3"/>
<proteinExistence type="predicted"/>
<accession>W6N6F3</accession>
<organism evidence="2 3">
    <name type="scientific">Clostridium tyrobutyricum DIVETGP</name>
    <dbReference type="NCBI Taxonomy" id="1408889"/>
    <lineage>
        <taxon>Bacteria</taxon>
        <taxon>Bacillati</taxon>
        <taxon>Bacillota</taxon>
        <taxon>Clostridia</taxon>
        <taxon>Eubacteriales</taxon>
        <taxon>Clostridiaceae</taxon>
        <taxon>Clostridium</taxon>
    </lineage>
</organism>
<name>W6N6F3_CLOTY</name>
<gene>
    <name evidence="2" type="ORF">CTDIVETGP_0929</name>
</gene>